<reference evidence="2 3" key="1">
    <citation type="submission" date="2023-05" db="EMBL/GenBank/DDBJ databases">
        <title>B98-5 Cell Line De Novo Hybrid Assembly: An Optical Mapping Approach.</title>
        <authorList>
            <person name="Kananen K."/>
            <person name="Auerbach J.A."/>
            <person name="Kautto E."/>
            <person name="Blachly J.S."/>
        </authorList>
    </citation>
    <scope>NUCLEOTIDE SEQUENCE [LARGE SCALE GENOMIC DNA]</scope>
    <source>
        <strain evidence="2">B95-8</strain>
        <tissue evidence="2">Cell line</tissue>
    </source>
</reference>
<dbReference type="EMBL" id="JASSZA010000013">
    <property type="protein sequence ID" value="KAK2094798.1"/>
    <property type="molecule type" value="Genomic_DNA"/>
</dbReference>
<feature type="compositionally biased region" description="Low complexity" evidence="1">
    <location>
        <begin position="25"/>
        <end position="46"/>
    </location>
</feature>
<accession>A0ABQ9UCH1</accession>
<feature type="non-terminal residue" evidence="2">
    <location>
        <position position="1"/>
    </location>
</feature>
<evidence type="ECO:0000313" key="3">
    <source>
        <dbReference type="Proteomes" id="UP001266305"/>
    </source>
</evidence>
<dbReference type="Proteomes" id="UP001266305">
    <property type="component" value="Unassembled WGS sequence"/>
</dbReference>
<evidence type="ECO:0000313" key="2">
    <source>
        <dbReference type="EMBL" id="KAK2094798.1"/>
    </source>
</evidence>
<feature type="non-terminal residue" evidence="2">
    <location>
        <position position="57"/>
    </location>
</feature>
<keyword evidence="3" id="KW-1185">Reference proteome</keyword>
<feature type="region of interest" description="Disordered" evidence="1">
    <location>
        <begin position="18"/>
        <end position="57"/>
    </location>
</feature>
<comment type="caution">
    <text evidence="2">The sequence shown here is derived from an EMBL/GenBank/DDBJ whole genome shotgun (WGS) entry which is preliminary data.</text>
</comment>
<protein>
    <submittedName>
        <fullName evidence="2">Uncharacterized protein</fullName>
    </submittedName>
</protein>
<name>A0ABQ9UCH1_SAGOE</name>
<proteinExistence type="predicted"/>
<sequence length="57" mass="5485">GAFRGCLATLTAQATESKLGGTGRRIGAARGGSRLPTSARPPASVAPAPPAALCGLP</sequence>
<gene>
    <name evidence="2" type="ORF">P7K49_026214</name>
</gene>
<evidence type="ECO:0000256" key="1">
    <source>
        <dbReference type="SAM" id="MobiDB-lite"/>
    </source>
</evidence>
<organism evidence="2 3">
    <name type="scientific">Saguinus oedipus</name>
    <name type="common">Cotton-top tamarin</name>
    <name type="synonym">Oedipomidas oedipus</name>
    <dbReference type="NCBI Taxonomy" id="9490"/>
    <lineage>
        <taxon>Eukaryota</taxon>
        <taxon>Metazoa</taxon>
        <taxon>Chordata</taxon>
        <taxon>Craniata</taxon>
        <taxon>Vertebrata</taxon>
        <taxon>Euteleostomi</taxon>
        <taxon>Mammalia</taxon>
        <taxon>Eutheria</taxon>
        <taxon>Euarchontoglires</taxon>
        <taxon>Primates</taxon>
        <taxon>Haplorrhini</taxon>
        <taxon>Platyrrhini</taxon>
        <taxon>Cebidae</taxon>
        <taxon>Callitrichinae</taxon>
        <taxon>Saguinus</taxon>
    </lineage>
</organism>